<dbReference type="PANTHER" id="PTHR43654:SF3">
    <property type="entry name" value="GLUTAMATE 5-KINASE"/>
    <property type="match status" value="1"/>
</dbReference>
<evidence type="ECO:0000313" key="10">
    <source>
        <dbReference type="EMBL" id="KGF87787.1"/>
    </source>
</evidence>
<dbReference type="FunFam" id="3.40.1160.10:FF:000018">
    <property type="entry name" value="Glutamate 5-kinase"/>
    <property type="match status" value="1"/>
</dbReference>
<dbReference type="OrthoDB" id="9804434at2"/>
<evidence type="ECO:0000256" key="6">
    <source>
        <dbReference type="ARBA" id="ARBA00022777"/>
    </source>
</evidence>
<evidence type="ECO:0000259" key="9">
    <source>
        <dbReference type="SMART" id="SM00359"/>
    </source>
</evidence>
<comment type="similarity">
    <text evidence="8">Belongs to the glutamate 5-kinase family.</text>
</comment>
<dbReference type="InterPro" id="IPR036393">
    <property type="entry name" value="AceGlu_kinase-like_sf"/>
</dbReference>
<keyword evidence="1 8" id="KW-0963">Cytoplasm</keyword>
<dbReference type="InterPro" id="IPR001057">
    <property type="entry name" value="Glu/AcGlu_kinase"/>
</dbReference>
<evidence type="ECO:0000256" key="7">
    <source>
        <dbReference type="ARBA" id="ARBA00022840"/>
    </source>
</evidence>
<dbReference type="InterPro" id="IPR019797">
    <property type="entry name" value="Glutamate_5-kinase_CS"/>
</dbReference>
<feature type="binding site" evidence="8">
    <location>
        <position position="134"/>
    </location>
    <ligand>
        <name>substrate</name>
    </ligand>
</feature>
<feature type="binding site" evidence="8">
    <location>
        <position position="146"/>
    </location>
    <ligand>
        <name>substrate</name>
    </ligand>
</feature>
<evidence type="ECO:0000256" key="5">
    <source>
        <dbReference type="ARBA" id="ARBA00022741"/>
    </source>
</evidence>
<dbReference type="UniPathway" id="UPA00098">
    <property type="reaction ID" value="UER00359"/>
</dbReference>
<keyword evidence="3 8" id="KW-0641">Proline biosynthesis</keyword>
<keyword evidence="4 8" id="KW-0808">Transferase</keyword>
<dbReference type="Gene3D" id="2.30.130.10">
    <property type="entry name" value="PUA domain"/>
    <property type="match status" value="1"/>
</dbReference>
<dbReference type="PRINTS" id="PR00474">
    <property type="entry name" value="GLU5KINASE"/>
</dbReference>
<dbReference type="InterPro" id="IPR041739">
    <property type="entry name" value="G5K_ProB"/>
</dbReference>
<evidence type="ECO:0000256" key="3">
    <source>
        <dbReference type="ARBA" id="ARBA00022650"/>
    </source>
</evidence>
<dbReference type="GO" id="GO:0004349">
    <property type="term" value="F:glutamate 5-kinase activity"/>
    <property type="evidence" value="ECO:0007669"/>
    <property type="project" value="UniProtKB-UniRule"/>
</dbReference>
<comment type="subcellular location">
    <subcellularLocation>
        <location evidence="8">Cytoplasm</location>
    </subcellularLocation>
</comment>
<dbReference type="InterPro" id="IPR036974">
    <property type="entry name" value="PUA_sf"/>
</dbReference>
<name>A0A0A1ZDX5_PROMR</name>
<comment type="pathway">
    <text evidence="8">Amino-acid biosynthesis; L-proline biosynthesis; L-glutamate 5-semialdehyde from L-glutamate: step 1/2.</text>
</comment>
<dbReference type="GO" id="GO:0003723">
    <property type="term" value="F:RNA binding"/>
    <property type="evidence" value="ECO:0007669"/>
    <property type="project" value="InterPro"/>
</dbReference>
<dbReference type="RefSeq" id="WP_032524327.1">
    <property type="nucleotide sequence ID" value="NZ_CP138934.1"/>
</dbReference>
<dbReference type="eggNOG" id="COG0263">
    <property type="taxonomic scope" value="Bacteria"/>
</dbReference>
<dbReference type="Gene3D" id="3.40.1160.10">
    <property type="entry name" value="Acetylglutamate kinase-like"/>
    <property type="match status" value="1"/>
</dbReference>
<dbReference type="AlphaFoldDB" id="A0A0A1ZDX5"/>
<evidence type="ECO:0000256" key="4">
    <source>
        <dbReference type="ARBA" id="ARBA00022679"/>
    </source>
</evidence>
<dbReference type="PANTHER" id="PTHR43654">
    <property type="entry name" value="GLUTAMATE 5-KINASE"/>
    <property type="match status" value="1"/>
</dbReference>
<dbReference type="Pfam" id="PF01472">
    <property type="entry name" value="PUA"/>
    <property type="match status" value="1"/>
</dbReference>
<gene>
    <name evidence="8" type="primary">proB</name>
    <name evidence="10" type="ORF">EU91_0820</name>
</gene>
<dbReference type="CDD" id="cd21157">
    <property type="entry name" value="PUA_G5K"/>
    <property type="match status" value="1"/>
</dbReference>
<feature type="binding site" evidence="8">
    <location>
        <begin position="210"/>
        <end position="216"/>
    </location>
    <ligand>
        <name>ATP</name>
        <dbReference type="ChEBI" id="CHEBI:30616"/>
    </ligand>
</feature>
<feature type="binding site" evidence="8">
    <location>
        <position position="7"/>
    </location>
    <ligand>
        <name>ATP</name>
        <dbReference type="ChEBI" id="CHEBI:30616"/>
    </ligand>
</feature>
<comment type="catalytic activity">
    <reaction evidence="8">
        <text>L-glutamate + ATP = L-glutamyl 5-phosphate + ADP</text>
        <dbReference type="Rhea" id="RHEA:14877"/>
        <dbReference type="ChEBI" id="CHEBI:29985"/>
        <dbReference type="ChEBI" id="CHEBI:30616"/>
        <dbReference type="ChEBI" id="CHEBI:58274"/>
        <dbReference type="ChEBI" id="CHEBI:456216"/>
        <dbReference type="EC" id="2.7.2.11"/>
    </reaction>
</comment>
<dbReference type="InterPro" id="IPR005715">
    <property type="entry name" value="Glu_5kinase/COase_Synthase"/>
</dbReference>
<feature type="binding site" evidence="8">
    <location>
        <begin position="166"/>
        <end position="167"/>
    </location>
    <ligand>
        <name>ATP</name>
        <dbReference type="ChEBI" id="CHEBI:30616"/>
    </ligand>
</feature>
<evidence type="ECO:0000256" key="2">
    <source>
        <dbReference type="ARBA" id="ARBA00022605"/>
    </source>
</evidence>
<dbReference type="STRING" id="59925.EU91_0820"/>
<dbReference type="PIRSF" id="PIRSF000729">
    <property type="entry name" value="GK"/>
    <property type="match status" value="1"/>
</dbReference>
<evidence type="ECO:0000256" key="8">
    <source>
        <dbReference type="HAMAP-Rule" id="MF_00456"/>
    </source>
</evidence>
<dbReference type="Pfam" id="PF00696">
    <property type="entry name" value="AA_kinase"/>
    <property type="match status" value="1"/>
</dbReference>
<dbReference type="GO" id="GO:0055129">
    <property type="term" value="P:L-proline biosynthetic process"/>
    <property type="evidence" value="ECO:0007669"/>
    <property type="project" value="UniProtKB-UniRule"/>
</dbReference>
<evidence type="ECO:0000313" key="11">
    <source>
        <dbReference type="Proteomes" id="UP000030598"/>
    </source>
</evidence>
<evidence type="ECO:0000256" key="1">
    <source>
        <dbReference type="ARBA" id="ARBA00022490"/>
    </source>
</evidence>
<dbReference type="GO" id="GO:0005829">
    <property type="term" value="C:cytosol"/>
    <property type="evidence" value="ECO:0007669"/>
    <property type="project" value="TreeGrafter"/>
</dbReference>
<comment type="caution">
    <text evidence="10">The sequence shown here is derived from an EMBL/GenBank/DDBJ whole genome shotgun (WGS) entry which is preliminary data.</text>
</comment>
<dbReference type="CDD" id="cd04242">
    <property type="entry name" value="AAK_G5K_ProB"/>
    <property type="match status" value="1"/>
</dbReference>
<dbReference type="InterPro" id="IPR015947">
    <property type="entry name" value="PUA-like_sf"/>
</dbReference>
<proteinExistence type="inferred from homology"/>
<dbReference type="NCBIfam" id="TIGR01027">
    <property type="entry name" value="proB"/>
    <property type="match status" value="1"/>
</dbReference>
<dbReference type="InterPro" id="IPR002478">
    <property type="entry name" value="PUA"/>
</dbReference>
<feature type="domain" description="PUA" evidence="9">
    <location>
        <begin position="276"/>
        <end position="358"/>
    </location>
</feature>
<keyword evidence="2 8" id="KW-0028">Amino-acid biosynthesis</keyword>
<dbReference type="SUPFAM" id="SSF88697">
    <property type="entry name" value="PUA domain-like"/>
    <property type="match status" value="1"/>
</dbReference>
<dbReference type="HAMAP" id="MF_00456">
    <property type="entry name" value="ProB"/>
    <property type="match status" value="1"/>
</dbReference>
<keyword evidence="5 8" id="KW-0547">Nucleotide-binding</keyword>
<dbReference type="Proteomes" id="UP000030598">
    <property type="component" value="Unassembled WGS sequence"/>
</dbReference>
<dbReference type="GO" id="GO:0005524">
    <property type="term" value="F:ATP binding"/>
    <property type="evidence" value="ECO:0007669"/>
    <property type="project" value="UniProtKB-KW"/>
</dbReference>
<dbReference type="SMART" id="SM00359">
    <property type="entry name" value="PUA"/>
    <property type="match status" value="1"/>
</dbReference>
<sequence length="360" mass="39242">MKTWVIKIGTSILRGTEETSTEEVIETLSKSFTSFLSKGNKLILVTSGAVGLGCQKLNIKIRPNDLSTLQATAAVGQVNLMSLYDKVFNKLGHNIAQILITKADFNSRESFNNASKTLKKLIDLNVIPIVNENDTVANEELKYGDNDTLSALVALAINANKLILLTDIENLYSKDPRNNKDAQPIKEVHNSELKEIKDKNFQNSNNEWGTGGISTKLISAEIATKGGVEVQLVDGTNKKNLIEIFNDNKIGTLFYPVEKPIGNKKSWLSHAIQTVGKITLDDGASFAIKKKGASLLAVGVKNVEGNFTINQAVKIVNTNNKEVAKGLVSISSDKLRSILNNKENNNSSIIVVHRDVLALS</sequence>
<dbReference type="SUPFAM" id="SSF53633">
    <property type="entry name" value="Carbamate kinase-like"/>
    <property type="match status" value="1"/>
</dbReference>
<dbReference type="PROSITE" id="PS50890">
    <property type="entry name" value="PUA"/>
    <property type="match status" value="1"/>
</dbReference>
<protein>
    <recommendedName>
        <fullName evidence="8">Glutamate 5-kinase</fullName>
        <ecNumber evidence="8">2.7.2.11</ecNumber>
    </recommendedName>
    <alternativeName>
        <fullName evidence="8">Gamma-glutamyl kinase</fullName>
        <shortName evidence="8">GK</shortName>
    </alternativeName>
</protein>
<dbReference type="InterPro" id="IPR011529">
    <property type="entry name" value="Glu_5kinase"/>
</dbReference>
<dbReference type="EC" id="2.7.2.11" evidence="8"/>
<accession>A0A0A1ZDX5</accession>
<keyword evidence="6 8" id="KW-0418">Kinase</keyword>
<dbReference type="InterPro" id="IPR001048">
    <property type="entry name" value="Asp/Glu/Uridylate_kinase"/>
</dbReference>
<reference evidence="11" key="1">
    <citation type="journal article" date="2014" name="Sci. Data">
        <title>Genomes of diverse isolates of the marine cyanobacterium Prochlorococcus.</title>
        <authorList>
            <person name="Biller S."/>
            <person name="Berube P."/>
            <person name="Thompson J."/>
            <person name="Kelly L."/>
            <person name="Roggensack S."/>
            <person name="Awad L."/>
            <person name="Roache-Johnson K."/>
            <person name="Ding H."/>
            <person name="Giovannoni S.J."/>
            <person name="Moore L.R."/>
            <person name="Chisholm S.W."/>
        </authorList>
    </citation>
    <scope>NUCLEOTIDE SEQUENCE [LARGE SCALE GENOMIC DNA]</scope>
    <source>
        <strain evidence="11">GP2</strain>
    </source>
</reference>
<dbReference type="PROSITE" id="PS00902">
    <property type="entry name" value="GLUTAMATE_5_KINASE"/>
    <property type="match status" value="1"/>
</dbReference>
<keyword evidence="7 8" id="KW-0067">ATP-binding</keyword>
<feature type="binding site" evidence="8">
    <location>
        <position position="47"/>
    </location>
    <ligand>
        <name>substrate</name>
    </ligand>
</feature>
<organism evidence="10 11">
    <name type="scientific">Prochlorococcus marinus str. GP2</name>
    <dbReference type="NCBI Taxonomy" id="59925"/>
    <lineage>
        <taxon>Bacteria</taxon>
        <taxon>Bacillati</taxon>
        <taxon>Cyanobacteriota</taxon>
        <taxon>Cyanophyceae</taxon>
        <taxon>Synechococcales</taxon>
        <taxon>Prochlorococcaceae</taxon>
        <taxon>Prochlorococcus</taxon>
    </lineage>
</organism>
<comment type="function">
    <text evidence="8">Catalyzes the transfer of a phosphate group to glutamate to form L-glutamate 5-phosphate.</text>
</comment>
<dbReference type="EMBL" id="JNAH01000004">
    <property type="protein sequence ID" value="KGF87787.1"/>
    <property type="molecule type" value="Genomic_DNA"/>
</dbReference>